<comment type="subcellular location">
    <subcellularLocation>
        <location evidence="1">Cytoplasm</location>
        <location evidence="1">Cytoskeleton</location>
    </subcellularLocation>
</comment>
<comment type="similarity">
    <text evidence="2">Belongs to the MAP7 family.</text>
</comment>
<evidence type="ECO:0000256" key="3">
    <source>
        <dbReference type="ARBA" id="ARBA00022490"/>
    </source>
</evidence>
<dbReference type="Pfam" id="PF05672">
    <property type="entry name" value="MAP7"/>
    <property type="match status" value="1"/>
</dbReference>
<feature type="compositionally biased region" description="Polar residues" evidence="7">
    <location>
        <begin position="250"/>
        <end position="262"/>
    </location>
</feature>
<evidence type="ECO:0000256" key="6">
    <source>
        <dbReference type="SAM" id="Coils"/>
    </source>
</evidence>
<feature type="compositionally biased region" description="Polar residues" evidence="7">
    <location>
        <begin position="643"/>
        <end position="657"/>
    </location>
</feature>
<feature type="region of interest" description="Disordered" evidence="7">
    <location>
        <begin position="124"/>
        <end position="159"/>
    </location>
</feature>
<feature type="compositionally biased region" description="Low complexity" evidence="7">
    <location>
        <begin position="305"/>
        <end position="324"/>
    </location>
</feature>
<proteinExistence type="inferred from homology"/>
<feature type="region of interest" description="Disordered" evidence="7">
    <location>
        <begin position="88"/>
        <end position="112"/>
    </location>
</feature>
<keyword evidence="3" id="KW-0963">Cytoplasm</keyword>
<dbReference type="GO" id="GO:0015630">
    <property type="term" value="C:microtubule cytoskeleton"/>
    <property type="evidence" value="ECO:0007669"/>
    <property type="project" value="InterPro"/>
</dbReference>
<protein>
    <submittedName>
        <fullName evidence="8">Uncharacterized protein</fullName>
    </submittedName>
</protein>
<feature type="region of interest" description="Disordered" evidence="7">
    <location>
        <begin position="213"/>
        <end position="371"/>
    </location>
</feature>
<dbReference type="GO" id="GO:0000226">
    <property type="term" value="P:microtubule cytoskeleton organization"/>
    <property type="evidence" value="ECO:0007669"/>
    <property type="project" value="InterPro"/>
</dbReference>
<evidence type="ECO:0000313" key="8">
    <source>
        <dbReference type="EMBL" id="CAF4261235.1"/>
    </source>
</evidence>
<feature type="compositionally biased region" description="Polar residues" evidence="7">
    <location>
        <begin position="273"/>
        <end position="292"/>
    </location>
</feature>
<evidence type="ECO:0000256" key="7">
    <source>
        <dbReference type="SAM" id="MobiDB-lite"/>
    </source>
</evidence>
<feature type="compositionally biased region" description="Low complexity" evidence="7">
    <location>
        <begin position="673"/>
        <end position="689"/>
    </location>
</feature>
<feature type="coiled-coil region" evidence="6">
    <location>
        <begin position="396"/>
        <end position="518"/>
    </location>
</feature>
<name>A0A8S2SZS1_9BILA</name>
<dbReference type="InterPro" id="IPR051483">
    <property type="entry name" value="MAP7_domain-containing"/>
</dbReference>
<feature type="non-terminal residue" evidence="8">
    <location>
        <position position="1"/>
    </location>
</feature>
<gene>
    <name evidence="8" type="ORF">BYL167_LOCUS25942</name>
</gene>
<accession>A0A8S2SZS1</accession>
<dbReference type="Proteomes" id="UP000681967">
    <property type="component" value="Unassembled WGS sequence"/>
</dbReference>
<dbReference type="PANTHER" id="PTHR15073:SF1">
    <property type="entry name" value="RETICULOCYTE-BINDING PROTEIN HOMOLOG 2A"/>
    <property type="match status" value="1"/>
</dbReference>
<comment type="caution">
    <text evidence="8">The sequence shown here is derived from an EMBL/GenBank/DDBJ whole genome shotgun (WGS) entry which is preliminary data.</text>
</comment>
<feature type="compositionally biased region" description="Low complexity" evidence="7">
    <location>
        <begin position="351"/>
        <end position="365"/>
    </location>
</feature>
<keyword evidence="5" id="KW-0206">Cytoskeleton</keyword>
<evidence type="ECO:0000256" key="5">
    <source>
        <dbReference type="ARBA" id="ARBA00023212"/>
    </source>
</evidence>
<feature type="compositionally biased region" description="Polar residues" evidence="7">
    <location>
        <begin position="97"/>
        <end position="112"/>
    </location>
</feature>
<dbReference type="PANTHER" id="PTHR15073">
    <property type="entry name" value="MICROTUBULE-ASSOCIATED PROTEIN"/>
    <property type="match status" value="1"/>
</dbReference>
<evidence type="ECO:0000256" key="4">
    <source>
        <dbReference type="ARBA" id="ARBA00023054"/>
    </source>
</evidence>
<dbReference type="InterPro" id="IPR008604">
    <property type="entry name" value="MAP7_fam"/>
</dbReference>
<dbReference type="AlphaFoldDB" id="A0A8S2SZS1"/>
<organism evidence="8 9">
    <name type="scientific">Rotaria magnacalcarata</name>
    <dbReference type="NCBI Taxonomy" id="392030"/>
    <lineage>
        <taxon>Eukaryota</taxon>
        <taxon>Metazoa</taxon>
        <taxon>Spiralia</taxon>
        <taxon>Gnathifera</taxon>
        <taxon>Rotifera</taxon>
        <taxon>Eurotatoria</taxon>
        <taxon>Bdelloidea</taxon>
        <taxon>Philodinida</taxon>
        <taxon>Philodinidae</taxon>
        <taxon>Rotaria</taxon>
    </lineage>
</organism>
<evidence type="ECO:0000256" key="1">
    <source>
        <dbReference type="ARBA" id="ARBA00004245"/>
    </source>
</evidence>
<reference evidence="8" key="1">
    <citation type="submission" date="2021-02" db="EMBL/GenBank/DDBJ databases">
        <authorList>
            <person name="Nowell W R."/>
        </authorList>
    </citation>
    <scope>NUCLEOTIDE SEQUENCE</scope>
</reference>
<dbReference type="EMBL" id="CAJOBH010027963">
    <property type="protein sequence ID" value="CAF4261235.1"/>
    <property type="molecule type" value="Genomic_DNA"/>
</dbReference>
<feature type="compositionally biased region" description="Polar residues" evidence="7">
    <location>
        <begin position="224"/>
        <end position="239"/>
    </location>
</feature>
<feature type="compositionally biased region" description="Polar residues" evidence="7">
    <location>
        <begin position="141"/>
        <end position="159"/>
    </location>
</feature>
<evidence type="ECO:0000313" key="9">
    <source>
        <dbReference type="Proteomes" id="UP000681967"/>
    </source>
</evidence>
<feature type="region of interest" description="Disordered" evidence="7">
    <location>
        <begin position="643"/>
        <end position="702"/>
    </location>
</feature>
<evidence type="ECO:0000256" key="2">
    <source>
        <dbReference type="ARBA" id="ARBA00007525"/>
    </source>
</evidence>
<keyword evidence="4 6" id="KW-0175">Coiled coil</keyword>
<sequence length="702" mass="80404">QQQQVERVKKWLQLRNRDGDHRLQVEERRRKREEEARAKIDEILRREKEREQNYQQRVNHNQKTNVVIRPDSAMSMSTDVISTRRAVSASRIRSNHQDIPNQRTFNDSADDNSTVVISSHQLNPIDEQPNHDHSTPDKSFVSGTHHSPARSQTRPMTTSNVYWLNTARDEIANRESPQRMLNPNRHHNNDVINRLAKPKNAAMTQSVHVSTATTASSLNGLPVSRSSHQLRLTASSNGRRQVHTRPATVPASNNESGTSPSDESSRVEHHLSNKQSTNRPTTHSRASSNTSKPPMASAFSRSKPSTQRSQMTTSNSSSSLSSSTIPNKRLIGAASPAKSKLPPSSSPPQPTSTTITTENQPITNTNEEETIPVNQEVMSTIESITNDTNDDKVNLIKSEQEYQRKLNQKIREAQQRLEIERQREEERQRQLELEEYEREQEQIRLVEEQRRVEQERLQRAIEERVRENELKRQEELRIQQQREELERKQIEETERLNRERQERARKEEDERIERKRRLDLIMRRTRQVSPTAKPENHITKPTIEQTNGHNQINNISSPIAMIKSSIPHSMSDNRFPTSSSTEHFLLNHESNTLSTLPSTTDTPKFKSPLIQSLLNKARNTRSTDNLSQTNMTASQIMIESLVDESSTNATKSTTPTDLSDDDHNENSTINITSNGHSDLHLSSSNNLNSFHDRPMEAATAFQ</sequence>